<dbReference type="Proteomes" id="UP000070700">
    <property type="component" value="Unassembled WGS sequence"/>
</dbReference>
<dbReference type="RefSeq" id="XP_018061611.1">
    <property type="nucleotide sequence ID" value="XM_018220892.1"/>
</dbReference>
<keyword evidence="3" id="KW-1185">Reference proteome</keyword>
<feature type="compositionally biased region" description="Polar residues" evidence="1">
    <location>
        <begin position="149"/>
        <end position="159"/>
    </location>
</feature>
<dbReference type="GeneID" id="28830618"/>
<proteinExistence type="predicted"/>
<organism evidence="2 3">
    <name type="scientific">Mollisia scopiformis</name>
    <name type="common">Conifer needle endophyte fungus</name>
    <name type="synonym">Phialocephala scopiformis</name>
    <dbReference type="NCBI Taxonomy" id="149040"/>
    <lineage>
        <taxon>Eukaryota</taxon>
        <taxon>Fungi</taxon>
        <taxon>Dikarya</taxon>
        <taxon>Ascomycota</taxon>
        <taxon>Pezizomycotina</taxon>
        <taxon>Leotiomycetes</taxon>
        <taxon>Helotiales</taxon>
        <taxon>Mollisiaceae</taxon>
        <taxon>Mollisia</taxon>
    </lineage>
</organism>
<feature type="compositionally biased region" description="Polar residues" evidence="1">
    <location>
        <begin position="17"/>
        <end position="35"/>
    </location>
</feature>
<dbReference type="InParanoid" id="A0A132B4E0"/>
<reference evidence="2 3" key="1">
    <citation type="submission" date="2015-10" db="EMBL/GenBank/DDBJ databases">
        <title>Full genome of DAOMC 229536 Phialocephala scopiformis, a fungal endophyte of spruce producing the potent anti-insectan compound rugulosin.</title>
        <authorList>
            <consortium name="DOE Joint Genome Institute"/>
            <person name="Walker A.K."/>
            <person name="Frasz S.L."/>
            <person name="Seifert K.A."/>
            <person name="Miller J.D."/>
            <person name="Mondo S.J."/>
            <person name="Labutti K."/>
            <person name="Lipzen A."/>
            <person name="Dockter R."/>
            <person name="Kennedy M."/>
            <person name="Grigoriev I.V."/>
            <person name="Spatafora J.W."/>
        </authorList>
    </citation>
    <scope>NUCLEOTIDE SEQUENCE [LARGE SCALE GENOMIC DNA]</scope>
    <source>
        <strain evidence="2 3">CBS 120377</strain>
    </source>
</reference>
<gene>
    <name evidence="2" type="ORF">LY89DRAFT_742905</name>
</gene>
<name>A0A132B4E0_MOLSC</name>
<dbReference type="EMBL" id="KQ947440">
    <property type="protein sequence ID" value="KUJ07256.1"/>
    <property type="molecule type" value="Genomic_DNA"/>
</dbReference>
<feature type="compositionally biased region" description="Basic and acidic residues" evidence="1">
    <location>
        <begin position="125"/>
        <end position="141"/>
    </location>
</feature>
<protein>
    <submittedName>
        <fullName evidence="2">Uncharacterized protein</fullName>
    </submittedName>
</protein>
<evidence type="ECO:0000256" key="1">
    <source>
        <dbReference type="SAM" id="MobiDB-lite"/>
    </source>
</evidence>
<dbReference type="AlphaFoldDB" id="A0A132B4E0"/>
<evidence type="ECO:0000313" key="3">
    <source>
        <dbReference type="Proteomes" id="UP000070700"/>
    </source>
</evidence>
<evidence type="ECO:0000313" key="2">
    <source>
        <dbReference type="EMBL" id="KUJ07256.1"/>
    </source>
</evidence>
<accession>A0A132B4E0</accession>
<feature type="region of interest" description="Disordered" evidence="1">
    <location>
        <begin position="125"/>
        <end position="251"/>
    </location>
</feature>
<dbReference type="KEGG" id="psco:LY89DRAFT_742905"/>
<feature type="compositionally biased region" description="Polar residues" evidence="1">
    <location>
        <begin position="238"/>
        <end position="248"/>
    </location>
</feature>
<feature type="region of interest" description="Disordered" evidence="1">
    <location>
        <begin position="1"/>
        <end position="59"/>
    </location>
</feature>
<sequence length="265" mass="28644">MGSQGREISDDHPPPNNYATQELPQAQTTATTNKGSDLDHGHPPGIPCAAVQKTPERRSPQVAIKAEVLTFPFHKDVDLIDLTMDSDSELEVEEIANPALRVRTPQPNILSLPTRQVAFVAKNSEPKVEDKNFSPRPEPHTSAEVVNSEAVQKNTSGLNTVGHRSRPEKASLATSLEEPEVVETHVPTGAGKRKASSPTTGSKRHQVPFSHTARQVTPDAKAQILSTSSPSPDPGASSVLQESNQPSSLKRPKLSFMSQIIWLSL</sequence>